<comment type="caution">
    <text evidence="1">The sequence shown here is derived from an EMBL/GenBank/DDBJ whole genome shotgun (WGS) entry which is preliminary data.</text>
</comment>
<sequence>MASQSDFSFAQAPPGSLQASELTSLAKSLIAREFVVVWPSQIEVGQATLSYDFPSIEKWDPGTSAHQSALAHEFVIQSIQRSRRPQEEQPFWDETFRQVRGEIQRILDDAARNGDGVDSKSHFHGTSWLATRLQNIDRIYDQRMRVLARQYGVVVVTETRMESFIVHLKCDPPNGTIRLIPAGYWELYRMRKRVDPKAVQPTWQVTQQGGVSLYGQNYVHVTWEDGRSFGPELVRFQINQHLKFTPSGPRQYRGQ</sequence>
<accession>M5UKT0</accession>
<name>M5UKT0_9BACT</name>
<organism evidence="1 2">
    <name type="scientific">Rhodopirellula sallentina SM41</name>
    <dbReference type="NCBI Taxonomy" id="1263870"/>
    <lineage>
        <taxon>Bacteria</taxon>
        <taxon>Pseudomonadati</taxon>
        <taxon>Planctomycetota</taxon>
        <taxon>Planctomycetia</taxon>
        <taxon>Pirellulales</taxon>
        <taxon>Pirellulaceae</taxon>
        <taxon>Rhodopirellula</taxon>
    </lineage>
</organism>
<dbReference type="PATRIC" id="fig|1263870.3.peg.105"/>
<dbReference type="AlphaFoldDB" id="M5UKT0"/>
<dbReference type="Proteomes" id="UP000011885">
    <property type="component" value="Unassembled WGS sequence"/>
</dbReference>
<protein>
    <submittedName>
        <fullName evidence="1">Uncharacterized protein</fullName>
    </submittedName>
</protein>
<keyword evidence="2" id="KW-1185">Reference proteome</keyword>
<evidence type="ECO:0000313" key="2">
    <source>
        <dbReference type="Proteomes" id="UP000011885"/>
    </source>
</evidence>
<reference evidence="1 2" key="1">
    <citation type="journal article" date="2013" name="Mar. Genomics">
        <title>Expression of sulfatases in Rhodopirellula baltica and the diversity of sulfatases in the genus Rhodopirellula.</title>
        <authorList>
            <person name="Wegner C.E."/>
            <person name="Richter-Heitmann T."/>
            <person name="Klindworth A."/>
            <person name="Klockow C."/>
            <person name="Richter M."/>
            <person name="Achstetter T."/>
            <person name="Glockner F.O."/>
            <person name="Harder J."/>
        </authorList>
    </citation>
    <scope>NUCLEOTIDE SEQUENCE [LARGE SCALE GENOMIC DNA]</scope>
    <source>
        <strain evidence="1 2">SM41</strain>
    </source>
</reference>
<evidence type="ECO:0000313" key="1">
    <source>
        <dbReference type="EMBL" id="EMI58466.1"/>
    </source>
</evidence>
<proteinExistence type="predicted"/>
<dbReference type="EMBL" id="ANOH01000005">
    <property type="protein sequence ID" value="EMI58466.1"/>
    <property type="molecule type" value="Genomic_DNA"/>
</dbReference>
<gene>
    <name evidence="1" type="ORF">RSSM_00096</name>
</gene>